<reference evidence="2 3" key="1">
    <citation type="submission" date="2018-08" db="EMBL/GenBank/DDBJ databases">
        <title>Genomic investigation of the strawberry pathogen Phytophthora fragariae indicates pathogenicity is determined by transcriptional variation in three key races.</title>
        <authorList>
            <person name="Adams T.M."/>
            <person name="Armitage A.D."/>
            <person name="Sobczyk M.K."/>
            <person name="Bates H.J."/>
            <person name="Dunwell J.M."/>
            <person name="Nellist C.F."/>
            <person name="Harrison R.J."/>
        </authorList>
    </citation>
    <scope>NUCLEOTIDE SEQUENCE [LARGE SCALE GENOMIC DNA]</scope>
    <source>
        <strain evidence="2 3">SCRP333</strain>
    </source>
</reference>
<organism evidence="2 3">
    <name type="scientific">Phytophthora rubi</name>
    <dbReference type="NCBI Taxonomy" id="129364"/>
    <lineage>
        <taxon>Eukaryota</taxon>
        <taxon>Sar</taxon>
        <taxon>Stramenopiles</taxon>
        <taxon>Oomycota</taxon>
        <taxon>Peronosporomycetes</taxon>
        <taxon>Peronosporales</taxon>
        <taxon>Peronosporaceae</taxon>
        <taxon>Phytophthora</taxon>
    </lineage>
</organism>
<feature type="region of interest" description="Disordered" evidence="1">
    <location>
        <begin position="46"/>
        <end position="75"/>
    </location>
</feature>
<protein>
    <submittedName>
        <fullName evidence="2">Uncharacterized protein</fullName>
    </submittedName>
</protein>
<sequence length="83" mass="9338">EQVDRRASRPGLPRFIHSHIHYETHDFSASLSVHFVESGDGGGMKKDFASTIPDSRLNTSRRSGPTRATSRVLNGDLERLYKK</sequence>
<dbReference type="Proteomes" id="UP000434957">
    <property type="component" value="Unassembled WGS sequence"/>
</dbReference>
<name>A0A6A4AK41_9STRA</name>
<accession>A0A6A4AK41</accession>
<evidence type="ECO:0000313" key="2">
    <source>
        <dbReference type="EMBL" id="KAE9259720.1"/>
    </source>
</evidence>
<comment type="caution">
    <text evidence="2">The sequence shown here is derived from an EMBL/GenBank/DDBJ whole genome shotgun (WGS) entry which is preliminary data.</text>
</comment>
<gene>
    <name evidence="2" type="ORF">PR003_g34664</name>
</gene>
<evidence type="ECO:0000256" key="1">
    <source>
        <dbReference type="SAM" id="MobiDB-lite"/>
    </source>
</evidence>
<keyword evidence="3" id="KW-1185">Reference proteome</keyword>
<feature type="non-terminal residue" evidence="2">
    <location>
        <position position="1"/>
    </location>
</feature>
<proteinExistence type="predicted"/>
<dbReference type="EMBL" id="QXFT01012008">
    <property type="protein sequence ID" value="KAE9259720.1"/>
    <property type="molecule type" value="Genomic_DNA"/>
</dbReference>
<dbReference type="AlphaFoldDB" id="A0A6A4AK41"/>
<evidence type="ECO:0000313" key="3">
    <source>
        <dbReference type="Proteomes" id="UP000434957"/>
    </source>
</evidence>
<feature type="compositionally biased region" description="Polar residues" evidence="1">
    <location>
        <begin position="52"/>
        <end position="72"/>
    </location>
</feature>